<dbReference type="NCBIfam" id="NF001843">
    <property type="entry name" value="PRK00567.1-4"/>
    <property type="match status" value="1"/>
</dbReference>
<dbReference type="PANTHER" id="PTHR30266:SF2">
    <property type="entry name" value="LARGE-CONDUCTANCE MECHANOSENSITIVE CHANNEL"/>
    <property type="match status" value="1"/>
</dbReference>
<dbReference type="InterPro" id="IPR036019">
    <property type="entry name" value="MscL_channel"/>
</dbReference>
<keyword evidence="5 10" id="KW-0812">Transmembrane</keyword>
<evidence type="ECO:0000313" key="11">
    <source>
        <dbReference type="EMBL" id="SNS03613.1"/>
    </source>
</evidence>
<dbReference type="EMBL" id="FZNS01000019">
    <property type="protein sequence ID" value="SNS03613.1"/>
    <property type="molecule type" value="Genomic_DNA"/>
</dbReference>
<keyword evidence="9 10" id="KW-0407">Ion channel</keyword>
<comment type="subcellular location">
    <subcellularLocation>
        <location evidence="1 10">Cell membrane</location>
        <topology evidence="1 10">Multi-pass membrane protein</topology>
    </subcellularLocation>
</comment>
<feature type="transmembrane region" description="Helical" evidence="10">
    <location>
        <begin position="36"/>
        <end position="56"/>
    </location>
</feature>
<accession>A0A239B935</accession>
<dbReference type="HAMAP" id="MF_00115">
    <property type="entry name" value="MscL"/>
    <property type="match status" value="1"/>
</dbReference>
<dbReference type="AlphaFoldDB" id="A0A239B935"/>
<keyword evidence="6 10" id="KW-1133">Transmembrane helix</keyword>
<evidence type="ECO:0000256" key="4">
    <source>
        <dbReference type="ARBA" id="ARBA00022475"/>
    </source>
</evidence>
<reference evidence="12" key="1">
    <citation type="submission" date="2017-06" db="EMBL/GenBank/DDBJ databases">
        <authorList>
            <person name="Varghese N."/>
            <person name="Submissions S."/>
        </authorList>
    </citation>
    <scope>NUCLEOTIDE SEQUENCE [LARGE SCALE GENOMIC DNA]</scope>
    <source>
        <strain evidence="12">DSM 28041</strain>
    </source>
</reference>
<name>A0A239B935_9BACT</name>
<comment type="similarity">
    <text evidence="2 10">Belongs to the MscL family.</text>
</comment>
<dbReference type="RefSeq" id="WP_317044816.1">
    <property type="nucleotide sequence ID" value="NZ_FZNS01000019.1"/>
</dbReference>
<comment type="subunit">
    <text evidence="10">Homopentamer.</text>
</comment>
<evidence type="ECO:0000256" key="8">
    <source>
        <dbReference type="ARBA" id="ARBA00023136"/>
    </source>
</evidence>
<evidence type="ECO:0000256" key="7">
    <source>
        <dbReference type="ARBA" id="ARBA00023065"/>
    </source>
</evidence>
<evidence type="ECO:0000256" key="9">
    <source>
        <dbReference type="ARBA" id="ARBA00023303"/>
    </source>
</evidence>
<dbReference type="Pfam" id="PF01741">
    <property type="entry name" value="MscL"/>
    <property type="match status" value="1"/>
</dbReference>
<evidence type="ECO:0000256" key="10">
    <source>
        <dbReference type="HAMAP-Rule" id="MF_00115"/>
    </source>
</evidence>
<evidence type="ECO:0000313" key="12">
    <source>
        <dbReference type="Proteomes" id="UP000198310"/>
    </source>
</evidence>
<organism evidence="11 12">
    <name type="scientific">Hymenobacter mucosus</name>
    <dbReference type="NCBI Taxonomy" id="1411120"/>
    <lineage>
        <taxon>Bacteria</taxon>
        <taxon>Pseudomonadati</taxon>
        <taxon>Bacteroidota</taxon>
        <taxon>Cytophagia</taxon>
        <taxon>Cytophagales</taxon>
        <taxon>Hymenobacteraceae</taxon>
        <taxon>Hymenobacter</taxon>
    </lineage>
</organism>
<dbReference type="NCBIfam" id="NF010557">
    <property type="entry name" value="PRK13952.1"/>
    <property type="match status" value="1"/>
</dbReference>
<dbReference type="InterPro" id="IPR019823">
    <property type="entry name" value="Mechanosensitive_channel_CS"/>
</dbReference>
<dbReference type="Gene3D" id="1.10.1200.120">
    <property type="entry name" value="Large-conductance mechanosensitive channel, MscL, domain 1"/>
    <property type="match status" value="1"/>
</dbReference>
<dbReference type="InterPro" id="IPR037673">
    <property type="entry name" value="MSC/AndL"/>
</dbReference>
<dbReference type="PROSITE" id="PS01327">
    <property type="entry name" value="MSCL"/>
    <property type="match status" value="1"/>
</dbReference>
<dbReference type="SUPFAM" id="SSF81330">
    <property type="entry name" value="Gated mechanosensitive channel"/>
    <property type="match status" value="1"/>
</dbReference>
<evidence type="ECO:0000256" key="2">
    <source>
        <dbReference type="ARBA" id="ARBA00007254"/>
    </source>
</evidence>
<dbReference type="PRINTS" id="PR01264">
    <property type="entry name" value="MECHCHANNEL"/>
</dbReference>
<keyword evidence="7 10" id="KW-0406">Ion transport</keyword>
<evidence type="ECO:0000256" key="6">
    <source>
        <dbReference type="ARBA" id="ARBA00022989"/>
    </source>
</evidence>
<comment type="function">
    <text evidence="10">Channel that opens in response to stretch forces in the membrane lipid bilayer. May participate in the regulation of osmotic pressure changes within the cell.</text>
</comment>
<feature type="transmembrane region" description="Helical" evidence="10">
    <location>
        <begin position="105"/>
        <end position="123"/>
    </location>
</feature>
<feature type="transmembrane region" description="Helical" evidence="10">
    <location>
        <begin position="6"/>
        <end position="24"/>
    </location>
</feature>
<evidence type="ECO:0000256" key="5">
    <source>
        <dbReference type="ARBA" id="ARBA00022692"/>
    </source>
</evidence>
<dbReference type="GO" id="GO:0005886">
    <property type="term" value="C:plasma membrane"/>
    <property type="evidence" value="ECO:0007669"/>
    <property type="project" value="UniProtKB-SubCell"/>
</dbReference>
<proteinExistence type="inferred from homology"/>
<sequence>MKTIYLPVLLLASTVNLLTTMGFVSEFKEFISKGNVLDLAIGVIIGSAFGKIVTSLTDDIIMPILSVFTQGIDFKEKFFALNGQQYKDLKAAQDAKAAIVSYGNFLNAVIYFLIIAFVIFWVVKLANRFKRPQEVIAVADPLPTKDQALLMEIRDALRTRV</sequence>
<keyword evidence="8 10" id="KW-0472">Membrane</keyword>
<dbReference type="NCBIfam" id="TIGR00220">
    <property type="entry name" value="mscL"/>
    <property type="match status" value="1"/>
</dbReference>
<keyword evidence="4 10" id="KW-1003">Cell membrane</keyword>
<keyword evidence="3 10" id="KW-0813">Transport</keyword>
<keyword evidence="12" id="KW-1185">Reference proteome</keyword>
<dbReference type="GO" id="GO:0008381">
    <property type="term" value="F:mechanosensitive monoatomic ion channel activity"/>
    <property type="evidence" value="ECO:0007669"/>
    <property type="project" value="UniProtKB-UniRule"/>
</dbReference>
<dbReference type="Proteomes" id="UP000198310">
    <property type="component" value="Unassembled WGS sequence"/>
</dbReference>
<dbReference type="InterPro" id="IPR001185">
    <property type="entry name" value="MS_channel"/>
</dbReference>
<evidence type="ECO:0000256" key="1">
    <source>
        <dbReference type="ARBA" id="ARBA00004651"/>
    </source>
</evidence>
<protein>
    <recommendedName>
        <fullName evidence="10">Large-conductance mechanosensitive channel</fullName>
    </recommendedName>
</protein>
<dbReference type="PANTHER" id="PTHR30266">
    <property type="entry name" value="MECHANOSENSITIVE CHANNEL MSCL"/>
    <property type="match status" value="1"/>
</dbReference>
<evidence type="ECO:0000256" key="3">
    <source>
        <dbReference type="ARBA" id="ARBA00022448"/>
    </source>
</evidence>
<gene>
    <name evidence="10" type="primary">mscL</name>
    <name evidence="11" type="ORF">SAMN06269173_11915</name>
</gene>